<reference evidence="2 3" key="1">
    <citation type="submission" date="2017-02" db="EMBL/GenBank/DDBJ databases">
        <title>The new phylogeny of genus Mycobacterium.</title>
        <authorList>
            <person name="Tortoli E."/>
            <person name="Trovato A."/>
            <person name="Cirillo D.M."/>
        </authorList>
    </citation>
    <scope>NUCLEOTIDE SEQUENCE [LARGE SCALE GENOMIC DNA]</scope>
    <source>
        <strain evidence="2 3">DSM 45255</strain>
    </source>
</reference>
<dbReference type="AlphaFoldDB" id="A0A1X0G0U0"/>
<feature type="region of interest" description="Disordered" evidence="1">
    <location>
        <begin position="23"/>
        <end position="62"/>
    </location>
</feature>
<organism evidence="2 3">
    <name type="scientific">Mycobacterium mantenii</name>
    <dbReference type="NCBI Taxonomy" id="560555"/>
    <lineage>
        <taxon>Bacteria</taxon>
        <taxon>Bacillati</taxon>
        <taxon>Actinomycetota</taxon>
        <taxon>Actinomycetes</taxon>
        <taxon>Mycobacteriales</taxon>
        <taxon>Mycobacteriaceae</taxon>
        <taxon>Mycobacterium</taxon>
        <taxon>Mycobacterium avium complex (MAC)</taxon>
    </lineage>
</organism>
<evidence type="ECO:0000313" key="3">
    <source>
        <dbReference type="Proteomes" id="UP000192760"/>
    </source>
</evidence>
<protein>
    <submittedName>
        <fullName evidence="2">Uncharacterized protein</fullName>
    </submittedName>
</protein>
<dbReference type="STRING" id="560555.BST30_06830"/>
<sequence>MMPTMNQSEFGHPLRRICLRKHGRRAANPASGPRTACHDLPPHPSVELLWRGPGPGTDDDGA</sequence>
<name>A0A1X0G0U0_MYCNT</name>
<comment type="caution">
    <text evidence="2">The sequence shown here is derived from an EMBL/GenBank/DDBJ whole genome shotgun (WGS) entry which is preliminary data.</text>
</comment>
<evidence type="ECO:0000313" key="2">
    <source>
        <dbReference type="EMBL" id="ORB07643.1"/>
    </source>
</evidence>
<dbReference type="EMBL" id="MVHW01000005">
    <property type="protein sequence ID" value="ORB07643.1"/>
    <property type="molecule type" value="Genomic_DNA"/>
</dbReference>
<accession>A0A1X0G0U0</accession>
<gene>
    <name evidence="2" type="ORF">BST30_06830</name>
</gene>
<dbReference type="Proteomes" id="UP000192760">
    <property type="component" value="Unassembled WGS sequence"/>
</dbReference>
<proteinExistence type="predicted"/>
<evidence type="ECO:0000256" key="1">
    <source>
        <dbReference type="SAM" id="MobiDB-lite"/>
    </source>
</evidence>